<sequence>MKIQLIRNATLIVDYADKRFLIDPFLGEKHRYPTFEGAHSDELNPTVELPMSIEEVIEDIDAVVVTHTHYDHWDEVAIEVLPKNLPILALSESIATEIREQSFTDVRITTGGAFEGIDITRTTGRHGHGEIAVKAGEVWGIVLRHRDESSLYIAGDTVYYEEVENILTTEKPDIMVLNAGGNQYLEGGPFVMDMDDLFSCHQTLPTAKIVSVHMEAINTAKLSRTELKQDIAEKQLTD</sequence>
<dbReference type="PANTHER" id="PTHR43546">
    <property type="entry name" value="UPF0173 METAL-DEPENDENT HYDROLASE MJ1163-RELATED"/>
    <property type="match status" value="1"/>
</dbReference>
<keyword evidence="1" id="KW-0378">Hydrolase</keyword>
<accession>A0A240C5J4</accession>
<dbReference type="AlphaFoldDB" id="A0A240C5J4"/>
<name>A0A240C5J4_9STAP</name>
<feature type="domain" description="Metallo-beta-lactamase" evidence="2">
    <location>
        <begin position="6"/>
        <end position="201"/>
    </location>
</feature>
<evidence type="ECO:0000313" key="3">
    <source>
        <dbReference type="EMBL" id="GGA89928.1"/>
    </source>
</evidence>
<dbReference type="Proteomes" id="UP000652995">
    <property type="component" value="Unassembled WGS sequence"/>
</dbReference>
<dbReference type="EMBL" id="LT906464">
    <property type="protein sequence ID" value="SNW03195.1"/>
    <property type="molecule type" value="Genomic_DNA"/>
</dbReference>
<protein>
    <submittedName>
        <fullName evidence="4">Metallo-beta-lactamase superfamily protein</fullName>
    </submittedName>
    <submittedName>
        <fullName evidence="3">UPF0173 protein YddR</fullName>
    </submittedName>
</protein>
<dbReference type="InterPro" id="IPR001279">
    <property type="entry name" value="Metallo-B-lactamas"/>
</dbReference>
<dbReference type="InterPro" id="IPR050114">
    <property type="entry name" value="UPF0173_UPF0282_UlaG_hydrolase"/>
</dbReference>
<evidence type="ECO:0000313" key="5">
    <source>
        <dbReference type="Proteomes" id="UP000243706"/>
    </source>
</evidence>
<organism evidence="4 5">
    <name type="scientific">Staphylococcus muscae</name>
    <dbReference type="NCBI Taxonomy" id="1294"/>
    <lineage>
        <taxon>Bacteria</taxon>
        <taxon>Bacillati</taxon>
        <taxon>Bacillota</taxon>
        <taxon>Bacilli</taxon>
        <taxon>Bacillales</taxon>
        <taxon>Staphylococcaceae</taxon>
        <taxon>Staphylococcus</taxon>
    </lineage>
</organism>
<evidence type="ECO:0000259" key="2">
    <source>
        <dbReference type="SMART" id="SM00849"/>
    </source>
</evidence>
<dbReference type="OrthoDB" id="9805728at2"/>
<dbReference type="PANTHER" id="PTHR43546:SF9">
    <property type="entry name" value="L-ASCORBATE-6-PHOSPHATE LACTONASE ULAG-RELATED"/>
    <property type="match status" value="1"/>
</dbReference>
<evidence type="ECO:0000313" key="4">
    <source>
        <dbReference type="EMBL" id="SNW03195.1"/>
    </source>
</evidence>
<reference evidence="6" key="3">
    <citation type="journal article" date="2019" name="Int. J. Syst. Evol. Microbiol.">
        <title>The Global Catalogue of Microorganisms (GCM) 10K type strain sequencing project: providing services to taxonomists for standard genome sequencing and annotation.</title>
        <authorList>
            <consortium name="The Broad Institute Genomics Platform"/>
            <consortium name="The Broad Institute Genome Sequencing Center for Infectious Disease"/>
            <person name="Wu L."/>
            <person name="Ma J."/>
        </authorList>
    </citation>
    <scope>NUCLEOTIDE SEQUENCE [LARGE SCALE GENOMIC DNA]</scope>
    <source>
        <strain evidence="6">CCM 4175</strain>
    </source>
</reference>
<reference evidence="3" key="1">
    <citation type="journal article" date="2014" name="Int. J. Syst. Evol. Microbiol.">
        <title>Complete genome of a new Firmicutes species belonging to the dominant human colonic microbiota ('Ruminococcus bicirculans') reveals two chromosomes and a selective capacity to utilize plant glucans.</title>
        <authorList>
            <consortium name="NISC Comparative Sequencing Program"/>
            <person name="Wegmann U."/>
            <person name="Louis P."/>
            <person name="Goesmann A."/>
            <person name="Henrissat B."/>
            <person name="Duncan S.H."/>
            <person name="Flint H.J."/>
        </authorList>
    </citation>
    <scope>NUCLEOTIDE SEQUENCE</scope>
    <source>
        <strain evidence="3">CCM 4175</strain>
    </source>
</reference>
<dbReference type="InterPro" id="IPR036866">
    <property type="entry name" value="RibonucZ/Hydroxyglut_hydro"/>
</dbReference>
<reference evidence="4 5" key="2">
    <citation type="submission" date="2017-06" db="EMBL/GenBank/DDBJ databases">
        <authorList>
            <consortium name="Pathogen Informatics"/>
        </authorList>
    </citation>
    <scope>NUCLEOTIDE SEQUENCE [LARGE SCALE GENOMIC DNA]</scope>
    <source>
        <strain evidence="4 5">NCTC13833</strain>
    </source>
</reference>
<gene>
    <name evidence="3" type="primary">yddR</name>
    <name evidence="3" type="ORF">GCM10007183_12710</name>
    <name evidence="4" type="ORF">SAMEA4412661_01503</name>
</gene>
<keyword evidence="6" id="KW-1185">Reference proteome</keyword>
<evidence type="ECO:0000313" key="6">
    <source>
        <dbReference type="Proteomes" id="UP000652995"/>
    </source>
</evidence>
<dbReference type="SMART" id="SM00849">
    <property type="entry name" value="Lactamase_B"/>
    <property type="match status" value="1"/>
</dbReference>
<dbReference type="KEGG" id="smus:C7J88_04190"/>
<proteinExistence type="predicted"/>
<dbReference type="Pfam" id="PF12706">
    <property type="entry name" value="Lactamase_B_2"/>
    <property type="match status" value="1"/>
</dbReference>
<dbReference type="EMBL" id="BMCB01000006">
    <property type="protein sequence ID" value="GGA89928.1"/>
    <property type="molecule type" value="Genomic_DNA"/>
</dbReference>
<dbReference type="Proteomes" id="UP000243706">
    <property type="component" value="Chromosome 1"/>
</dbReference>
<evidence type="ECO:0000256" key="1">
    <source>
        <dbReference type="ARBA" id="ARBA00022801"/>
    </source>
</evidence>
<dbReference type="SUPFAM" id="SSF56281">
    <property type="entry name" value="Metallo-hydrolase/oxidoreductase"/>
    <property type="match status" value="1"/>
</dbReference>
<dbReference type="GO" id="GO:0016787">
    <property type="term" value="F:hydrolase activity"/>
    <property type="evidence" value="ECO:0007669"/>
    <property type="project" value="UniProtKB-KW"/>
</dbReference>
<dbReference type="RefSeq" id="WP_095117400.1">
    <property type="nucleotide sequence ID" value="NZ_BMCB01000006.1"/>
</dbReference>
<reference evidence="3" key="4">
    <citation type="submission" date="2024-05" db="EMBL/GenBank/DDBJ databases">
        <authorList>
            <person name="Sun Q."/>
            <person name="Sedlacek I."/>
        </authorList>
    </citation>
    <scope>NUCLEOTIDE SEQUENCE</scope>
    <source>
        <strain evidence="3">CCM 4175</strain>
    </source>
</reference>
<dbReference type="Gene3D" id="3.60.15.10">
    <property type="entry name" value="Ribonuclease Z/Hydroxyacylglutathione hydrolase-like"/>
    <property type="match status" value="1"/>
</dbReference>